<keyword evidence="3" id="KW-0732">Signal</keyword>
<dbReference type="InterPro" id="IPR036316">
    <property type="entry name" value="Pili_assmbl_chap_C_dom_sf"/>
</dbReference>
<name>A0AAW3PQE3_9BURK</name>
<keyword evidence="5" id="KW-0143">Chaperone</keyword>
<reference evidence="8 9" key="1">
    <citation type="submission" date="2015-11" db="EMBL/GenBank/DDBJ databases">
        <authorList>
            <person name="Sahl J."/>
            <person name="Wagner D."/>
            <person name="Keim P."/>
        </authorList>
    </citation>
    <scope>NUCLEOTIDE SEQUENCE [LARGE SCALE GENOMIC DNA]</scope>
    <source>
        <strain evidence="8 9">AZ-4-2-10-S1-D7</strain>
    </source>
</reference>
<dbReference type="InterPro" id="IPR016147">
    <property type="entry name" value="Pili_assmbl_chaperone_N"/>
</dbReference>
<proteinExistence type="inferred from homology"/>
<dbReference type="PRINTS" id="PR00969">
    <property type="entry name" value="CHAPERONPILI"/>
</dbReference>
<evidence type="ECO:0000259" key="6">
    <source>
        <dbReference type="Pfam" id="PF00345"/>
    </source>
</evidence>
<gene>
    <name evidence="8" type="ORF">WS64_21640</name>
</gene>
<dbReference type="InterPro" id="IPR050643">
    <property type="entry name" value="Periplasmic_pilus_chap"/>
</dbReference>
<keyword evidence="4" id="KW-0574">Periplasm</keyword>
<feature type="domain" description="Pili assembly chaperone N-terminal" evidence="6">
    <location>
        <begin position="3"/>
        <end position="50"/>
    </location>
</feature>
<dbReference type="InterPro" id="IPR013783">
    <property type="entry name" value="Ig-like_fold"/>
</dbReference>
<evidence type="ECO:0000259" key="7">
    <source>
        <dbReference type="Pfam" id="PF02753"/>
    </source>
</evidence>
<dbReference type="InterPro" id="IPR001829">
    <property type="entry name" value="Pili_assmbl_chaperone_bac"/>
</dbReference>
<comment type="caution">
    <text evidence="8">The sequence shown here is derived from an EMBL/GenBank/DDBJ whole genome shotgun (WGS) entry which is preliminary data.</text>
</comment>
<sequence length="149" mass="16630">MEVMYQGEGLPNDRESYFLMSVMEIPKKADAPDTLQFAIRHHLKLLYRPQLSIASQEAIDRLGWTRQPGSSLPSARNDSPYYLTLTDIELKDSNGKACGKVLRHWMLEPYSTQALPDSGCAVPPSGVSYVYISDGGFEHPRTVSLRSAP</sequence>
<dbReference type="SUPFAM" id="SSF49354">
    <property type="entry name" value="PapD-like"/>
    <property type="match status" value="1"/>
</dbReference>
<dbReference type="PANTHER" id="PTHR30251">
    <property type="entry name" value="PILUS ASSEMBLY CHAPERONE"/>
    <property type="match status" value="1"/>
</dbReference>
<dbReference type="AlphaFoldDB" id="A0AAW3PQE3"/>
<accession>A0AAW3PQE3</accession>
<dbReference type="Proteomes" id="UP000070434">
    <property type="component" value="Unassembled WGS sequence"/>
</dbReference>
<dbReference type="InterPro" id="IPR016148">
    <property type="entry name" value="Pili_assmbl_chaperone_C"/>
</dbReference>
<dbReference type="GO" id="GO:0071555">
    <property type="term" value="P:cell wall organization"/>
    <property type="evidence" value="ECO:0007669"/>
    <property type="project" value="InterPro"/>
</dbReference>
<evidence type="ECO:0000256" key="2">
    <source>
        <dbReference type="ARBA" id="ARBA00007399"/>
    </source>
</evidence>
<organism evidence="8 9">
    <name type="scientific">Burkholderia anthina</name>
    <dbReference type="NCBI Taxonomy" id="179879"/>
    <lineage>
        <taxon>Bacteria</taxon>
        <taxon>Pseudomonadati</taxon>
        <taxon>Pseudomonadota</taxon>
        <taxon>Betaproteobacteria</taxon>
        <taxon>Burkholderiales</taxon>
        <taxon>Burkholderiaceae</taxon>
        <taxon>Burkholderia</taxon>
        <taxon>Burkholderia cepacia complex</taxon>
    </lineage>
</organism>
<dbReference type="Gene3D" id="2.60.40.10">
    <property type="entry name" value="Immunoglobulins"/>
    <property type="match status" value="2"/>
</dbReference>
<dbReference type="EMBL" id="LNJP01000003">
    <property type="protein sequence ID" value="KWZ30944.1"/>
    <property type="molecule type" value="Genomic_DNA"/>
</dbReference>
<evidence type="ECO:0000256" key="4">
    <source>
        <dbReference type="ARBA" id="ARBA00022764"/>
    </source>
</evidence>
<dbReference type="InterPro" id="IPR008962">
    <property type="entry name" value="PapD-like_sf"/>
</dbReference>
<evidence type="ECO:0000256" key="5">
    <source>
        <dbReference type="ARBA" id="ARBA00023186"/>
    </source>
</evidence>
<feature type="domain" description="Pili assembly chaperone C-terminal" evidence="7">
    <location>
        <begin position="76"/>
        <end position="136"/>
    </location>
</feature>
<evidence type="ECO:0000256" key="3">
    <source>
        <dbReference type="ARBA" id="ARBA00022729"/>
    </source>
</evidence>
<protein>
    <submittedName>
        <fullName evidence="8">Uncharacterized protein</fullName>
    </submittedName>
</protein>
<dbReference type="SUPFAM" id="SSF49584">
    <property type="entry name" value="Periplasmic chaperone C-domain"/>
    <property type="match status" value="1"/>
</dbReference>
<evidence type="ECO:0000313" key="8">
    <source>
        <dbReference type="EMBL" id="KWZ30944.1"/>
    </source>
</evidence>
<dbReference type="Pfam" id="PF00345">
    <property type="entry name" value="PapD_N"/>
    <property type="match status" value="1"/>
</dbReference>
<evidence type="ECO:0000313" key="9">
    <source>
        <dbReference type="Proteomes" id="UP000070434"/>
    </source>
</evidence>
<dbReference type="GO" id="GO:0030288">
    <property type="term" value="C:outer membrane-bounded periplasmic space"/>
    <property type="evidence" value="ECO:0007669"/>
    <property type="project" value="InterPro"/>
</dbReference>
<dbReference type="Pfam" id="PF02753">
    <property type="entry name" value="PapD_C"/>
    <property type="match status" value="1"/>
</dbReference>
<dbReference type="PANTHER" id="PTHR30251:SF2">
    <property type="entry name" value="FIMBRIAL CHAPERONE YADV-RELATED"/>
    <property type="match status" value="1"/>
</dbReference>
<comment type="similarity">
    <text evidence="2">Belongs to the periplasmic pilus chaperone family.</text>
</comment>
<evidence type="ECO:0000256" key="1">
    <source>
        <dbReference type="ARBA" id="ARBA00004418"/>
    </source>
</evidence>
<comment type="subcellular location">
    <subcellularLocation>
        <location evidence="1">Periplasm</location>
    </subcellularLocation>
</comment>